<feature type="transmembrane region" description="Helical" evidence="1">
    <location>
        <begin position="70"/>
        <end position="89"/>
    </location>
</feature>
<evidence type="ECO:0000256" key="1">
    <source>
        <dbReference type="SAM" id="Phobius"/>
    </source>
</evidence>
<name>A9FA26_SORC5</name>
<keyword evidence="1" id="KW-1133">Transmembrane helix</keyword>
<dbReference type="HOGENOM" id="CLU_1427151_0_0_7"/>
<dbReference type="BioCyc" id="SCEL448385:SCE_RS23960-MONOMER"/>
<feature type="transmembrane region" description="Helical" evidence="1">
    <location>
        <begin position="12"/>
        <end position="34"/>
    </location>
</feature>
<dbReference type="STRING" id="448385.sce4666"/>
<feature type="transmembrane region" description="Helical" evidence="1">
    <location>
        <begin position="101"/>
        <end position="122"/>
    </location>
</feature>
<dbReference type="Proteomes" id="UP000002139">
    <property type="component" value="Chromosome"/>
</dbReference>
<keyword evidence="1" id="KW-0812">Transmembrane</keyword>
<feature type="transmembrane region" description="Helical" evidence="1">
    <location>
        <begin position="142"/>
        <end position="163"/>
    </location>
</feature>
<feature type="transmembrane region" description="Helical" evidence="1">
    <location>
        <begin position="40"/>
        <end position="58"/>
    </location>
</feature>
<protein>
    <submittedName>
        <fullName evidence="2">Uncharacterized protein</fullName>
    </submittedName>
</protein>
<keyword evidence="3" id="KW-1185">Reference proteome</keyword>
<dbReference type="AlphaFoldDB" id="A9FA26"/>
<evidence type="ECO:0000313" key="3">
    <source>
        <dbReference type="Proteomes" id="UP000002139"/>
    </source>
</evidence>
<sequence>MTAGRRRSPGAAAIGAFFVGLLAVPWIYVTFGALSAFSSPFPEMATLLLIVATLDLGLETFVRPRGFGPARLVGAAASAVVLLALLAELTKFTWQTMAQRAGLFATVWLGATVVWLIVTLLVGEVGPEAILRPRLTSSARQWGALVMGAILFGTLTMLSWAYLTPPPAIIGALCSTDQLGERHPGFEMTF</sequence>
<proteinExistence type="predicted"/>
<dbReference type="EMBL" id="AM746676">
    <property type="protein sequence ID" value="CAN94829.1"/>
    <property type="molecule type" value="Genomic_DNA"/>
</dbReference>
<reference evidence="2 3" key="1">
    <citation type="journal article" date="2007" name="Nat. Biotechnol.">
        <title>Complete genome sequence of the myxobacterium Sorangium cellulosum.</title>
        <authorList>
            <person name="Schneiker S."/>
            <person name="Perlova O."/>
            <person name="Kaiser O."/>
            <person name="Gerth K."/>
            <person name="Alici A."/>
            <person name="Altmeyer M.O."/>
            <person name="Bartels D."/>
            <person name="Bekel T."/>
            <person name="Beyer S."/>
            <person name="Bode E."/>
            <person name="Bode H.B."/>
            <person name="Bolten C.J."/>
            <person name="Choudhuri J.V."/>
            <person name="Doss S."/>
            <person name="Elnakady Y.A."/>
            <person name="Frank B."/>
            <person name="Gaigalat L."/>
            <person name="Goesmann A."/>
            <person name="Groeger C."/>
            <person name="Gross F."/>
            <person name="Jelsbak L."/>
            <person name="Jelsbak L."/>
            <person name="Kalinowski J."/>
            <person name="Kegler C."/>
            <person name="Knauber T."/>
            <person name="Konietzny S."/>
            <person name="Kopp M."/>
            <person name="Krause L."/>
            <person name="Krug D."/>
            <person name="Linke B."/>
            <person name="Mahmud T."/>
            <person name="Martinez-Arias R."/>
            <person name="McHardy A.C."/>
            <person name="Merai M."/>
            <person name="Meyer F."/>
            <person name="Mormann S."/>
            <person name="Munoz-Dorado J."/>
            <person name="Perez J."/>
            <person name="Pradella S."/>
            <person name="Rachid S."/>
            <person name="Raddatz G."/>
            <person name="Rosenau F."/>
            <person name="Rueckert C."/>
            <person name="Sasse F."/>
            <person name="Scharfe M."/>
            <person name="Schuster S.C."/>
            <person name="Suen G."/>
            <person name="Treuner-Lange A."/>
            <person name="Velicer G.J."/>
            <person name="Vorholter F.-J."/>
            <person name="Weissman K.J."/>
            <person name="Welch R.D."/>
            <person name="Wenzel S.C."/>
            <person name="Whitworth D.E."/>
            <person name="Wilhelm S."/>
            <person name="Wittmann C."/>
            <person name="Bloecker H."/>
            <person name="Puehler A."/>
            <person name="Mueller R."/>
        </authorList>
    </citation>
    <scope>NUCLEOTIDE SEQUENCE [LARGE SCALE GENOMIC DNA]</scope>
    <source>
        <strain evidence="3">So ce56</strain>
    </source>
</reference>
<keyword evidence="1" id="KW-0472">Membrane</keyword>
<gene>
    <name evidence="2" type="ordered locus">sce4666</name>
</gene>
<evidence type="ECO:0000313" key="2">
    <source>
        <dbReference type="EMBL" id="CAN94829.1"/>
    </source>
</evidence>
<dbReference type="RefSeq" id="WP_012237298.1">
    <property type="nucleotide sequence ID" value="NC_010162.1"/>
</dbReference>
<dbReference type="KEGG" id="scl:sce4666"/>
<organism evidence="2 3">
    <name type="scientific">Sorangium cellulosum (strain So ce56)</name>
    <name type="common">Polyangium cellulosum (strain So ce56)</name>
    <dbReference type="NCBI Taxonomy" id="448385"/>
    <lineage>
        <taxon>Bacteria</taxon>
        <taxon>Pseudomonadati</taxon>
        <taxon>Myxococcota</taxon>
        <taxon>Polyangia</taxon>
        <taxon>Polyangiales</taxon>
        <taxon>Polyangiaceae</taxon>
        <taxon>Sorangium</taxon>
    </lineage>
</organism>
<accession>A9FA26</accession>